<feature type="non-terminal residue" evidence="2">
    <location>
        <position position="262"/>
    </location>
</feature>
<organism evidence="2 3">
    <name type="scientific">Gigaspora margarita</name>
    <dbReference type="NCBI Taxonomy" id="4874"/>
    <lineage>
        <taxon>Eukaryota</taxon>
        <taxon>Fungi</taxon>
        <taxon>Fungi incertae sedis</taxon>
        <taxon>Mucoromycota</taxon>
        <taxon>Glomeromycotina</taxon>
        <taxon>Glomeromycetes</taxon>
        <taxon>Diversisporales</taxon>
        <taxon>Gigasporaceae</taxon>
        <taxon>Gigaspora</taxon>
    </lineage>
</organism>
<dbReference type="PANTHER" id="PTHR12143">
    <property type="entry name" value="PEPTIDE N-GLYCANASE PNGASE -RELATED"/>
    <property type="match status" value="1"/>
</dbReference>
<feature type="domain" description="Glycosyl hydrolase family 92" evidence="1">
    <location>
        <begin position="1"/>
        <end position="112"/>
    </location>
</feature>
<dbReference type="EMBL" id="CAJVQB010082934">
    <property type="protein sequence ID" value="CAG8846318.1"/>
    <property type="molecule type" value="Genomic_DNA"/>
</dbReference>
<comment type="caution">
    <text evidence="2">The sequence shown here is derived from an EMBL/GenBank/DDBJ whole genome shotgun (WGS) entry which is preliminary data.</text>
</comment>
<feature type="domain" description="Glycosyl hydrolase family 92" evidence="1">
    <location>
        <begin position="115"/>
        <end position="230"/>
    </location>
</feature>
<dbReference type="Pfam" id="PF07971">
    <property type="entry name" value="Glyco_hydro_92"/>
    <property type="match status" value="2"/>
</dbReference>
<dbReference type="PANTHER" id="PTHR12143:SF43">
    <property type="entry name" value="PUTATIVE-RELATED"/>
    <property type="match status" value="1"/>
</dbReference>
<gene>
    <name evidence="2" type="ORF">GMARGA_LOCUS38108</name>
</gene>
<evidence type="ECO:0000313" key="2">
    <source>
        <dbReference type="EMBL" id="CAG8846318.1"/>
    </source>
</evidence>
<feature type="non-terminal residue" evidence="2">
    <location>
        <position position="1"/>
    </location>
</feature>
<evidence type="ECO:0000259" key="1">
    <source>
        <dbReference type="Pfam" id="PF07971"/>
    </source>
</evidence>
<dbReference type="InterPro" id="IPR012939">
    <property type="entry name" value="Glyco_hydro_92"/>
</dbReference>
<accession>A0ABN7X2B4</accession>
<dbReference type="InterPro" id="IPR050883">
    <property type="entry name" value="PNGase"/>
</dbReference>
<dbReference type="Proteomes" id="UP000789901">
    <property type="component" value="Unassembled WGS sequence"/>
</dbReference>
<keyword evidence="3" id="KW-1185">Reference proteome</keyword>
<protein>
    <submittedName>
        <fullName evidence="2">994_t:CDS:1</fullName>
    </submittedName>
</protein>
<proteinExistence type="predicted"/>
<evidence type="ECO:0000313" key="3">
    <source>
        <dbReference type="Proteomes" id="UP000789901"/>
    </source>
</evidence>
<reference evidence="2 3" key="1">
    <citation type="submission" date="2021-06" db="EMBL/GenBank/DDBJ databases">
        <authorList>
            <person name="Kallberg Y."/>
            <person name="Tangrot J."/>
            <person name="Rosling A."/>
        </authorList>
    </citation>
    <scope>NUCLEOTIDE SEQUENCE [LARGE SCALE GENOMIC DNA]</scope>
    <source>
        <strain evidence="2 3">120-4 pot B 10/14</strain>
    </source>
</reference>
<name>A0ABN7X2B4_GIGMA</name>
<sequence length="262" mass="30026">YSANDYSISLVAKGLGKYDDYMKYKSRARSWENLWYSNKTFNGTKGFIIPRDRDGTFYTEIDVLETFGGNYVFYEGSSWEYSLDIPFDVKRLIELSGGPKLFEERLDKTFSNNVDVIRDILRTKFGNGQDEIPGNDDSGAMGSWFAFNAMGLYPLAGTDIYLINSPNFDQVTIKLSSDIAFTILAYNLTIEEHHINPYVQSVKINGINWRKTWFRHSDIAKGAIMELFMGPKPSRVWGVIREDEDKFDIENRAIPPSMSSIE</sequence>
<dbReference type="Gene3D" id="3.30.2080.10">
    <property type="entry name" value="GH92 mannosidase domain"/>
    <property type="match status" value="1"/>
</dbReference>